<comment type="caution">
    <text evidence="2">The sequence shown here is derived from an EMBL/GenBank/DDBJ whole genome shotgun (WGS) entry which is preliminary data.</text>
</comment>
<proteinExistence type="predicted"/>
<evidence type="ECO:0000313" key="2">
    <source>
        <dbReference type="EMBL" id="RDY72581.1"/>
    </source>
</evidence>
<evidence type="ECO:0000256" key="1">
    <source>
        <dbReference type="SAM" id="Phobius"/>
    </source>
</evidence>
<feature type="transmembrane region" description="Helical" evidence="1">
    <location>
        <begin position="57"/>
        <end position="76"/>
    </location>
</feature>
<dbReference type="Proteomes" id="UP000257032">
    <property type="component" value="Unassembled WGS sequence"/>
</dbReference>
<keyword evidence="1" id="KW-0812">Transmembrane</keyword>
<organism evidence="2 3">
    <name type="scientific">Halobacillus trueperi</name>
    <dbReference type="NCBI Taxonomy" id="156205"/>
    <lineage>
        <taxon>Bacteria</taxon>
        <taxon>Bacillati</taxon>
        <taxon>Bacillota</taxon>
        <taxon>Bacilli</taxon>
        <taxon>Bacillales</taxon>
        <taxon>Bacillaceae</taxon>
        <taxon>Halobacillus</taxon>
    </lineage>
</organism>
<dbReference type="AlphaFoldDB" id="A0A3D8VTI5"/>
<protein>
    <submittedName>
        <fullName evidence="2">Uncharacterized protein</fullName>
    </submittedName>
</protein>
<accession>A0A3D8VTI5</accession>
<reference evidence="2 3" key="1">
    <citation type="submission" date="2018-08" db="EMBL/GenBank/DDBJ databases">
        <title>Genome sequence of strict halophilic Halobacillus trueperi SS1 isolated from Lunsu, a salty water body of North West Himalayas.</title>
        <authorList>
            <person name="Gupta S."/>
            <person name="Sharma P."/>
            <person name="Dev K."/>
            <person name="Baumler D."/>
            <person name="Sourirajan A."/>
        </authorList>
    </citation>
    <scope>NUCLEOTIDE SEQUENCE [LARGE SCALE GENOMIC DNA]</scope>
    <source>
        <strain evidence="2 3">SS1</strain>
    </source>
</reference>
<dbReference type="EMBL" id="QTLC01000007">
    <property type="protein sequence ID" value="RDY72581.1"/>
    <property type="molecule type" value="Genomic_DNA"/>
</dbReference>
<keyword evidence="1" id="KW-0472">Membrane</keyword>
<evidence type="ECO:0000313" key="3">
    <source>
        <dbReference type="Proteomes" id="UP000257032"/>
    </source>
</evidence>
<sequence>MTKEETLHKLKDVFVCMKMRDARTLKGIRSDQAEEFLEETKPELIPKDEREVKTVKNLILISLPFAVLSMILLAPYNPAVRIVGGFFGLFFSAYIGLGILYAIHMFIERPKSLRHSHYVDVYMDIYRERYKLYDQINSRHVPDYMEQKWKKWREELNRCFDRPIENLLEELGIRQEDATPKHITDLIYRIEVLGDDPTGKR</sequence>
<feature type="transmembrane region" description="Helical" evidence="1">
    <location>
        <begin position="82"/>
        <end position="107"/>
    </location>
</feature>
<keyword evidence="1" id="KW-1133">Transmembrane helix</keyword>
<name>A0A3D8VTI5_9BACI</name>
<gene>
    <name evidence="2" type="ORF">DXT76_01185</name>
</gene>
<dbReference type="RefSeq" id="WP_115893246.1">
    <property type="nucleotide sequence ID" value="NZ_QTLC01000007.1"/>
</dbReference>